<dbReference type="InterPro" id="IPR051051">
    <property type="entry name" value="E3_ubiq-ligase_TRIM/RNF"/>
</dbReference>
<dbReference type="GO" id="GO:0045087">
    <property type="term" value="P:innate immune response"/>
    <property type="evidence" value="ECO:0007669"/>
    <property type="project" value="UniProtKB-KW"/>
</dbReference>
<dbReference type="GO" id="GO:0008270">
    <property type="term" value="F:zinc ion binding"/>
    <property type="evidence" value="ECO:0007669"/>
    <property type="project" value="UniProtKB-KW"/>
</dbReference>
<evidence type="ECO:0000259" key="8">
    <source>
        <dbReference type="PROSITE" id="PS50089"/>
    </source>
</evidence>
<dbReference type="InterPro" id="IPR003879">
    <property type="entry name" value="Butyrophylin_SPRY"/>
</dbReference>
<reference evidence="11" key="1">
    <citation type="submission" date="2025-08" db="UniProtKB">
        <authorList>
            <consortium name="Ensembl"/>
        </authorList>
    </citation>
    <scope>IDENTIFICATION</scope>
</reference>
<dbReference type="OMA" id="CICASCW"/>
<dbReference type="PRINTS" id="PR01407">
    <property type="entry name" value="BUTYPHLNCDUF"/>
</dbReference>
<dbReference type="Pfam" id="PF25600">
    <property type="entry name" value="TRIM_CC"/>
    <property type="match status" value="1"/>
</dbReference>
<keyword evidence="4" id="KW-0862">Zinc</keyword>
<accession>A0A8C5C9B5</accession>
<feature type="region of interest" description="Disordered" evidence="7">
    <location>
        <begin position="299"/>
        <end position="319"/>
    </location>
</feature>
<evidence type="ECO:0000256" key="4">
    <source>
        <dbReference type="ARBA" id="ARBA00022833"/>
    </source>
</evidence>
<dbReference type="GeneID" id="115528758"/>
<proteinExistence type="predicted"/>
<keyword evidence="12" id="KW-1185">Reference proteome</keyword>
<dbReference type="Gene3D" id="3.30.40.10">
    <property type="entry name" value="Zinc/RING finger domain, C3HC4 (zinc finger)"/>
    <property type="match status" value="1"/>
</dbReference>
<dbReference type="InterPro" id="IPR006574">
    <property type="entry name" value="PRY"/>
</dbReference>
<dbReference type="InterPro" id="IPR013320">
    <property type="entry name" value="ConA-like_dom_sf"/>
</dbReference>
<feature type="domain" description="B30.2/SPRY" evidence="10">
    <location>
        <begin position="347"/>
        <end position="558"/>
    </location>
</feature>
<dbReference type="RefSeq" id="XP_030192917.1">
    <property type="nucleotide sequence ID" value="XM_030337057.1"/>
</dbReference>
<dbReference type="SUPFAM" id="SSF57850">
    <property type="entry name" value="RING/U-box"/>
    <property type="match status" value="1"/>
</dbReference>
<dbReference type="RefSeq" id="XP_030192916.1">
    <property type="nucleotide sequence ID" value="XM_030337056.1"/>
</dbReference>
<dbReference type="InterPro" id="IPR001841">
    <property type="entry name" value="Znf_RING"/>
</dbReference>
<dbReference type="AlphaFoldDB" id="A0A8C5C9B5"/>
<dbReference type="PANTHER" id="PTHR25465:SF32">
    <property type="entry name" value="BLOODTHIRSTY-RELATED GENE FAMILY, MEMBER 16 ISOFORM X1-RELATED"/>
    <property type="match status" value="1"/>
</dbReference>
<dbReference type="InterPro" id="IPR043136">
    <property type="entry name" value="B30.2/SPRY_sf"/>
</dbReference>
<evidence type="ECO:0000256" key="6">
    <source>
        <dbReference type="PROSITE-ProRule" id="PRU00024"/>
    </source>
</evidence>
<gene>
    <name evidence="11" type="primary">LOC115528758</name>
</gene>
<dbReference type="InterPro" id="IPR001870">
    <property type="entry name" value="B30.2/SPRY"/>
</dbReference>
<evidence type="ECO:0000313" key="11">
    <source>
        <dbReference type="Ensembl" id="ENSGMOP00000057341.1"/>
    </source>
</evidence>
<dbReference type="SUPFAM" id="SSF49899">
    <property type="entry name" value="Concanavalin A-like lectins/glucanases"/>
    <property type="match status" value="1"/>
</dbReference>
<dbReference type="SMART" id="SM00184">
    <property type="entry name" value="RING"/>
    <property type="match status" value="1"/>
</dbReference>
<evidence type="ECO:0000259" key="10">
    <source>
        <dbReference type="PROSITE" id="PS50188"/>
    </source>
</evidence>
<evidence type="ECO:0000256" key="2">
    <source>
        <dbReference type="ARBA" id="ARBA00022723"/>
    </source>
</evidence>
<dbReference type="SMART" id="SM00589">
    <property type="entry name" value="PRY"/>
    <property type="match status" value="1"/>
</dbReference>
<keyword evidence="2" id="KW-0479">Metal-binding</keyword>
<dbReference type="CDD" id="cd19769">
    <property type="entry name" value="Bbox2_TRIM16-like"/>
    <property type="match status" value="1"/>
</dbReference>
<evidence type="ECO:0000313" key="12">
    <source>
        <dbReference type="Proteomes" id="UP000694546"/>
    </source>
</evidence>
<dbReference type="Proteomes" id="UP000694546">
    <property type="component" value="Chromosome 16"/>
</dbReference>
<evidence type="ECO:0000259" key="9">
    <source>
        <dbReference type="PROSITE" id="PS50119"/>
    </source>
</evidence>
<dbReference type="Pfam" id="PF13445">
    <property type="entry name" value="zf-RING_UBOX"/>
    <property type="match status" value="1"/>
</dbReference>
<dbReference type="PROSITE" id="PS50188">
    <property type="entry name" value="B302_SPRY"/>
    <property type="match status" value="1"/>
</dbReference>
<dbReference type="OrthoDB" id="6270329at2759"/>
<dbReference type="PANTHER" id="PTHR25465">
    <property type="entry name" value="B-BOX DOMAIN CONTAINING"/>
    <property type="match status" value="1"/>
</dbReference>
<dbReference type="GeneTree" id="ENSGT01040000240385"/>
<keyword evidence="1" id="KW-0399">Innate immunity</keyword>
<evidence type="ECO:0000256" key="3">
    <source>
        <dbReference type="ARBA" id="ARBA00022771"/>
    </source>
</evidence>
<evidence type="ECO:0000256" key="1">
    <source>
        <dbReference type="ARBA" id="ARBA00022588"/>
    </source>
</evidence>
<protein>
    <submittedName>
        <fullName evidence="11">E3 ubiquitin-protein ligase TRIM7-like</fullName>
    </submittedName>
</protein>
<dbReference type="Gene3D" id="3.30.160.60">
    <property type="entry name" value="Classic Zinc Finger"/>
    <property type="match status" value="1"/>
</dbReference>
<sequence>MSSPTGVSEDQLQCPICLQVFTEPVSTPCGHNFCKACINRFWTDQTAPRCPCCRQPCRPSEIRVNTGLRYIVELFISTREEEGSVARPGQVPCEVCRGSKLRALKTCMVCLVSYCRRHLEPHRRVPGLMRHQLEEPLQNLAGRVCQKHNKVLEVFCREEQVCVCVLCMKEEHLTHQTVSLEEEAAERRTGLGVRALQMKEQVKHKASEIQDAKKCVEDRRREVETDTQESVAALKGLVTYAQAHMEQMLGVRKERQKSEEAKSTHHLRKLHLELAEIHQKSKEMEELCQTKDPLLLLDGSSSSPGPLPAPLAPGGPTGGAVRQQPLWAAEVKALVQRMEETLTREMQRVLAGEEDKLKAQQHHWVEVDLDADTAHPGLVLSQDKKGVKDGGPLTQDPLPKNPKRFDFHLWVLAKKGFSSGRFYFQVEVRRQTGWEVGVVRESIQRKGPCMNLGPEQGVWTLGLYDGQYRVNTGHPAPSHLLGHRPQEVGVSVDYEGGCVSFYDVDSRTLMYCFSGCCFNASRFSKLPYYYYNRTNILPFFRPSDRPGDGPLIISPVHQH</sequence>
<dbReference type="Pfam" id="PF00643">
    <property type="entry name" value="zf-B_box"/>
    <property type="match status" value="1"/>
</dbReference>
<organism evidence="11 12">
    <name type="scientific">Gadus morhua</name>
    <name type="common">Atlantic cod</name>
    <dbReference type="NCBI Taxonomy" id="8049"/>
    <lineage>
        <taxon>Eukaryota</taxon>
        <taxon>Metazoa</taxon>
        <taxon>Chordata</taxon>
        <taxon>Craniata</taxon>
        <taxon>Vertebrata</taxon>
        <taxon>Euteleostomi</taxon>
        <taxon>Actinopterygii</taxon>
        <taxon>Neopterygii</taxon>
        <taxon>Teleostei</taxon>
        <taxon>Neoteleostei</taxon>
        <taxon>Acanthomorphata</taxon>
        <taxon>Zeiogadaria</taxon>
        <taxon>Gadariae</taxon>
        <taxon>Gadiformes</taxon>
        <taxon>Gadoidei</taxon>
        <taxon>Gadidae</taxon>
        <taxon>Gadus</taxon>
    </lineage>
</organism>
<dbReference type="SMART" id="SM00449">
    <property type="entry name" value="SPRY"/>
    <property type="match status" value="1"/>
</dbReference>
<dbReference type="Ensembl" id="ENSGMOT00000045022.1">
    <property type="protein sequence ID" value="ENSGMOP00000057341.1"/>
    <property type="gene ID" value="ENSGMOG00000026340.1"/>
</dbReference>
<name>A0A8C5C9B5_GADMO</name>
<dbReference type="InterPro" id="IPR013083">
    <property type="entry name" value="Znf_RING/FYVE/PHD"/>
</dbReference>
<dbReference type="PROSITE" id="PS00518">
    <property type="entry name" value="ZF_RING_1"/>
    <property type="match status" value="1"/>
</dbReference>
<dbReference type="Pfam" id="PF13765">
    <property type="entry name" value="PRY"/>
    <property type="match status" value="1"/>
</dbReference>
<dbReference type="InterPro" id="IPR017907">
    <property type="entry name" value="Znf_RING_CS"/>
</dbReference>
<dbReference type="Pfam" id="PF00622">
    <property type="entry name" value="SPRY"/>
    <property type="match status" value="1"/>
</dbReference>
<dbReference type="Gene3D" id="2.60.120.920">
    <property type="match status" value="1"/>
</dbReference>
<dbReference type="SMART" id="SM00336">
    <property type="entry name" value="BBOX"/>
    <property type="match status" value="1"/>
</dbReference>
<feature type="domain" description="B box-type" evidence="9">
    <location>
        <begin position="140"/>
        <end position="180"/>
    </location>
</feature>
<dbReference type="InterPro" id="IPR003877">
    <property type="entry name" value="SPRY_dom"/>
</dbReference>
<feature type="domain" description="RING-type" evidence="8">
    <location>
        <begin position="14"/>
        <end position="54"/>
    </location>
</feature>
<dbReference type="InterPro" id="IPR000315">
    <property type="entry name" value="Znf_B-box"/>
</dbReference>
<dbReference type="Gene3D" id="4.10.830.40">
    <property type="match status" value="1"/>
</dbReference>
<dbReference type="SUPFAM" id="SSF57845">
    <property type="entry name" value="B-box zinc-binding domain"/>
    <property type="match status" value="1"/>
</dbReference>
<dbReference type="InterPro" id="IPR027370">
    <property type="entry name" value="Znf-RING_euk"/>
</dbReference>
<dbReference type="PROSITE" id="PS50089">
    <property type="entry name" value="ZF_RING_2"/>
    <property type="match status" value="1"/>
</dbReference>
<dbReference type="InterPro" id="IPR058030">
    <property type="entry name" value="TRIM8/14/16/25/29/45/65_CC"/>
</dbReference>
<dbReference type="PROSITE" id="PS50119">
    <property type="entry name" value="ZF_BBOX"/>
    <property type="match status" value="1"/>
</dbReference>
<reference evidence="11" key="2">
    <citation type="submission" date="2025-09" db="UniProtKB">
        <authorList>
            <consortium name="Ensembl"/>
        </authorList>
    </citation>
    <scope>IDENTIFICATION</scope>
</reference>
<keyword evidence="5" id="KW-0391">Immunity</keyword>
<evidence type="ECO:0000256" key="5">
    <source>
        <dbReference type="ARBA" id="ARBA00022859"/>
    </source>
</evidence>
<dbReference type="GO" id="GO:0005737">
    <property type="term" value="C:cytoplasm"/>
    <property type="evidence" value="ECO:0007669"/>
    <property type="project" value="UniProtKB-ARBA"/>
</dbReference>
<dbReference type="CDD" id="cd13733">
    <property type="entry name" value="SPRY_PRY_C-I_1"/>
    <property type="match status" value="1"/>
</dbReference>
<keyword evidence="3 6" id="KW-0863">Zinc-finger</keyword>
<evidence type="ECO:0000256" key="7">
    <source>
        <dbReference type="SAM" id="MobiDB-lite"/>
    </source>
</evidence>